<sequence>MNPTLLLLGQSFSLAAKLTGFVFLAYVYWKYQRKPALFWSISWLSAAFSIISDITENLYILTLSEAFWAAFLFHGVAVLLEEEKFSSKHIKVFSVAPVVIATYGIILGLLEYSSDWFVILGLPYASSALFMVLSGFLMLSIRRTYNHRALYLGSILVINGIHEMDYPILRLVDWFAPIGFTLGAIFAILSVYIMINFAFTEEFIKIEKPPREIPLKPRLMIIPPSEYPKIKEELKDIPVLAFVRDLDTPKTWRKFFVSAAVEHGSIFPTDLPKITEITIRYFREAREKNFEGVALIDCPEYLRTYNGFDAIVKFLASLKDYTLLYQAVLILVIDEKAWDERELTLLKRLLT</sequence>
<reference evidence="3 4" key="1">
    <citation type="submission" date="2021-08" db="EMBL/GenBank/DDBJ databases">
        <title>Thermococcus onnuriiensis IOH2.</title>
        <authorList>
            <person name="Park Y.-J."/>
        </authorList>
    </citation>
    <scope>NUCLEOTIDE SEQUENCE [LARGE SCALE GENOMIC DNA]</scope>
    <source>
        <strain evidence="3 4">IOH2</strain>
    </source>
</reference>
<dbReference type="Pfam" id="PF05763">
    <property type="entry name" value="DUF835"/>
    <property type="match status" value="1"/>
</dbReference>
<dbReference type="KEGG" id="thei:K1720_08735"/>
<dbReference type="PANTHER" id="PTHR33531:SF7">
    <property type="entry name" value="HYPOTHETICAL MEMBRANE PROTEIN, CONSERVED"/>
    <property type="match status" value="1"/>
</dbReference>
<accession>A0A9E7MAA5</accession>
<dbReference type="RefSeq" id="WP_251948715.1">
    <property type="nucleotide sequence ID" value="NZ_CP080572.1"/>
</dbReference>
<gene>
    <name evidence="3" type="ORF">K1720_08735</name>
</gene>
<organism evidence="3 4">
    <name type="scientific">Thermococcus argininiproducens</name>
    <dbReference type="NCBI Taxonomy" id="2866384"/>
    <lineage>
        <taxon>Archaea</taxon>
        <taxon>Methanobacteriati</taxon>
        <taxon>Methanobacteriota</taxon>
        <taxon>Thermococci</taxon>
        <taxon>Thermococcales</taxon>
        <taxon>Thermococcaceae</taxon>
        <taxon>Thermococcus</taxon>
    </lineage>
</organism>
<evidence type="ECO:0000313" key="3">
    <source>
        <dbReference type="EMBL" id="USG99586.1"/>
    </source>
</evidence>
<dbReference type="Proteomes" id="UP001056425">
    <property type="component" value="Chromosome"/>
</dbReference>
<dbReference type="AlphaFoldDB" id="A0A9E7MAA5"/>
<dbReference type="PANTHER" id="PTHR33531">
    <property type="entry name" value="RUBRERYTHRIN SUBFAMILY"/>
    <property type="match status" value="1"/>
</dbReference>
<keyword evidence="1" id="KW-1133">Transmembrane helix</keyword>
<evidence type="ECO:0000256" key="1">
    <source>
        <dbReference type="SAM" id="Phobius"/>
    </source>
</evidence>
<evidence type="ECO:0000259" key="2">
    <source>
        <dbReference type="Pfam" id="PF05763"/>
    </source>
</evidence>
<keyword evidence="1" id="KW-0472">Membrane</keyword>
<name>A0A9E7MAA5_9EURY</name>
<feature type="domain" description="DUF835" evidence="2">
    <location>
        <begin position="225"/>
        <end position="350"/>
    </location>
</feature>
<keyword evidence="1" id="KW-0812">Transmembrane</keyword>
<protein>
    <submittedName>
        <fullName evidence="3">DUF835 domain-containing protein</fullName>
    </submittedName>
</protein>
<proteinExistence type="predicted"/>
<evidence type="ECO:0000313" key="4">
    <source>
        <dbReference type="Proteomes" id="UP001056425"/>
    </source>
</evidence>
<dbReference type="InterPro" id="IPR008553">
    <property type="entry name" value="DUF835"/>
</dbReference>
<feature type="transmembrane region" description="Helical" evidence="1">
    <location>
        <begin position="6"/>
        <end position="29"/>
    </location>
</feature>
<dbReference type="EMBL" id="CP080572">
    <property type="protein sequence ID" value="USG99586.1"/>
    <property type="molecule type" value="Genomic_DNA"/>
</dbReference>
<feature type="transmembrane region" description="Helical" evidence="1">
    <location>
        <begin position="92"/>
        <end position="110"/>
    </location>
</feature>
<feature type="transmembrane region" description="Helical" evidence="1">
    <location>
        <begin position="116"/>
        <end position="137"/>
    </location>
</feature>
<feature type="transmembrane region" description="Helical" evidence="1">
    <location>
        <begin position="174"/>
        <end position="199"/>
    </location>
</feature>
<keyword evidence="4" id="KW-1185">Reference proteome</keyword>
<feature type="transmembrane region" description="Helical" evidence="1">
    <location>
        <begin position="58"/>
        <end position="80"/>
    </location>
</feature>
<feature type="transmembrane region" description="Helical" evidence="1">
    <location>
        <begin position="36"/>
        <end position="52"/>
    </location>
</feature>
<dbReference type="GeneID" id="72778429"/>